<dbReference type="RefSeq" id="WP_003263621.1">
    <property type="nucleotide sequence ID" value="NZ_CDLX01000001.1"/>
</dbReference>
<evidence type="ECO:0000256" key="3">
    <source>
        <dbReference type="ARBA" id="ARBA00012438"/>
    </source>
</evidence>
<organism evidence="20 21">
    <name type="scientific">Ralstonia solanacearum</name>
    <name type="common">Pseudomonas solanacearum</name>
    <dbReference type="NCBI Taxonomy" id="305"/>
    <lineage>
        <taxon>Bacteria</taxon>
        <taxon>Pseudomonadati</taxon>
        <taxon>Pseudomonadota</taxon>
        <taxon>Betaproteobacteria</taxon>
        <taxon>Burkholderiales</taxon>
        <taxon>Burkholderiaceae</taxon>
        <taxon>Ralstonia</taxon>
        <taxon>Ralstonia solanacearum species complex</taxon>
    </lineage>
</organism>
<dbReference type="NCBIfam" id="TIGR02966">
    <property type="entry name" value="phoR_proteo"/>
    <property type="match status" value="1"/>
</dbReference>
<evidence type="ECO:0000256" key="14">
    <source>
        <dbReference type="ARBA" id="ARBA00022989"/>
    </source>
</evidence>
<feature type="transmembrane region" description="Helical" evidence="18">
    <location>
        <begin position="7"/>
        <end position="25"/>
    </location>
</feature>
<dbReference type="InterPro" id="IPR036890">
    <property type="entry name" value="HATPase_C_sf"/>
</dbReference>
<protein>
    <recommendedName>
        <fullName evidence="4">Phosphate regulon sensor protein PhoR</fullName>
        <ecNumber evidence="3">2.7.13.3</ecNumber>
    </recommendedName>
</protein>
<keyword evidence="13" id="KW-0067">ATP-binding</keyword>
<gene>
    <name evidence="20" type="primary">phoR</name>
    <name evidence="20" type="ORF">LBW55_23505</name>
</gene>
<dbReference type="Proteomes" id="UP001143674">
    <property type="component" value="Unassembled WGS sequence"/>
</dbReference>
<dbReference type="GO" id="GO:0005524">
    <property type="term" value="F:ATP binding"/>
    <property type="evidence" value="ECO:0007669"/>
    <property type="project" value="UniProtKB-KW"/>
</dbReference>
<dbReference type="SUPFAM" id="SSF55785">
    <property type="entry name" value="PYP-like sensor domain (PAS domain)"/>
    <property type="match status" value="1"/>
</dbReference>
<evidence type="ECO:0000256" key="7">
    <source>
        <dbReference type="ARBA" id="ARBA00022553"/>
    </source>
</evidence>
<dbReference type="InterPro" id="IPR004358">
    <property type="entry name" value="Sig_transdc_His_kin-like_C"/>
</dbReference>
<evidence type="ECO:0000256" key="13">
    <source>
        <dbReference type="ARBA" id="ARBA00022840"/>
    </source>
</evidence>
<evidence type="ECO:0000256" key="6">
    <source>
        <dbReference type="ARBA" id="ARBA00022475"/>
    </source>
</evidence>
<dbReference type="PRINTS" id="PR00344">
    <property type="entry name" value="BCTRLSENSOR"/>
</dbReference>
<keyword evidence="14 18" id="KW-1133">Transmembrane helix</keyword>
<dbReference type="Pfam" id="PF11808">
    <property type="entry name" value="PhoR"/>
    <property type="match status" value="1"/>
</dbReference>
<keyword evidence="8" id="KW-0592">Phosphate transport</keyword>
<keyword evidence="16 18" id="KW-0472">Membrane</keyword>
<evidence type="ECO:0000256" key="18">
    <source>
        <dbReference type="SAM" id="Phobius"/>
    </source>
</evidence>
<proteinExistence type="predicted"/>
<keyword evidence="6" id="KW-1003">Cell membrane</keyword>
<feature type="domain" description="Histidine kinase" evidence="19">
    <location>
        <begin position="213"/>
        <end position="428"/>
    </location>
</feature>
<dbReference type="InterPro" id="IPR003661">
    <property type="entry name" value="HisK_dim/P_dom"/>
</dbReference>
<keyword evidence="10 18" id="KW-0812">Transmembrane</keyword>
<comment type="catalytic activity">
    <reaction evidence="1">
        <text>ATP + protein L-histidine = ADP + protein N-phospho-L-histidine.</text>
        <dbReference type="EC" id="2.7.13.3"/>
    </reaction>
</comment>
<evidence type="ECO:0000256" key="17">
    <source>
        <dbReference type="ARBA" id="ARBA00025207"/>
    </source>
</evidence>
<evidence type="ECO:0000313" key="21">
    <source>
        <dbReference type="Proteomes" id="UP001143674"/>
    </source>
</evidence>
<reference evidence="20" key="1">
    <citation type="submission" date="2021-09" db="EMBL/GenBank/DDBJ databases">
        <title>Genomic analysis of Ralstonia spp.</title>
        <authorList>
            <person name="Aburjaile F."/>
            <person name="Ariute J.C."/>
            <person name="Pais A.K.L."/>
            <person name="Albuquerque G.M.R."/>
            <person name="Silva A.M.F."/>
            <person name="Brenig B."/>
            <person name="Azevedo V."/>
            <person name="Matiuzzi M."/>
            <person name="Ramos R."/>
            <person name="Goes-Neto A."/>
            <person name="Soares S."/>
            <person name="Iseppon A.M.B."/>
            <person name="Souza E."/>
            <person name="Gama M."/>
        </authorList>
    </citation>
    <scope>NUCLEOTIDE SEQUENCE</scope>
    <source>
        <strain evidence="20">B4</strain>
    </source>
</reference>
<dbReference type="PANTHER" id="PTHR45453:SF1">
    <property type="entry name" value="PHOSPHATE REGULON SENSOR PROTEIN PHOR"/>
    <property type="match status" value="1"/>
</dbReference>
<dbReference type="InterPro" id="IPR021766">
    <property type="entry name" value="PhoR_N"/>
</dbReference>
<dbReference type="Pfam" id="PF02518">
    <property type="entry name" value="HATPase_c"/>
    <property type="match status" value="1"/>
</dbReference>
<evidence type="ECO:0000256" key="15">
    <source>
        <dbReference type="ARBA" id="ARBA00023012"/>
    </source>
</evidence>
<evidence type="ECO:0000256" key="16">
    <source>
        <dbReference type="ARBA" id="ARBA00023136"/>
    </source>
</evidence>
<keyword evidence="12 20" id="KW-0418">Kinase</keyword>
<dbReference type="InterPro" id="IPR035965">
    <property type="entry name" value="PAS-like_dom_sf"/>
</dbReference>
<evidence type="ECO:0000256" key="11">
    <source>
        <dbReference type="ARBA" id="ARBA00022741"/>
    </source>
</evidence>
<dbReference type="InterPro" id="IPR000014">
    <property type="entry name" value="PAS"/>
</dbReference>
<dbReference type="InterPro" id="IPR005467">
    <property type="entry name" value="His_kinase_dom"/>
</dbReference>
<dbReference type="EC" id="2.7.13.3" evidence="3"/>
<dbReference type="Pfam" id="PF13188">
    <property type="entry name" value="PAS_8"/>
    <property type="match status" value="1"/>
</dbReference>
<keyword evidence="11" id="KW-0547">Nucleotide-binding</keyword>
<dbReference type="AlphaFoldDB" id="A0A072ZVZ3"/>
<evidence type="ECO:0000256" key="4">
    <source>
        <dbReference type="ARBA" id="ARBA00019665"/>
    </source>
</evidence>
<evidence type="ECO:0000313" key="20">
    <source>
        <dbReference type="EMBL" id="MDB0524582.1"/>
    </source>
</evidence>
<evidence type="ECO:0000256" key="5">
    <source>
        <dbReference type="ARBA" id="ARBA00022448"/>
    </source>
</evidence>
<comment type="function">
    <text evidence="17">Member of the two-component regulatory system PhoR/PhoB involved in the phosphate regulon genes expression. PhoR may function as a membrane-associated protein kinase that phosphorylates PhoB in response to environmental signals.</text>
</comment>
<dbReference type="Gene3D" id="1.10.287.130">
    <property type="match status" value="1"/>
</dbReference>
<dbReference type="InterPro" id="IPR050351">
    <property type="entry name" value="BphY/WalK/GraS-like"/>
</dbReference>
<dbReference type="FunFam" id="1.10.287.130:FF:000008">
    <property type="entry name" value="Two-component sensor histidine kinase"/>
    <property type="match status" value="1"/>
</dbReference>
<dbReference type="Gene3D" id="3.30.565.10">
    <property type="entry name" value="Histidine kinase-like ATPase, C-terminal domain"/>
    <property type="match status" value="1"/>
</dbReference>
<evidence type="ECO:0000256" key="10">
    <source>
        <dbReference type="ARBA" id="ARBA00022692"/>
    </source>
</evidence>
<evidence type="ECO:0000256" key="12">
    <source>
        <dbReference type="ARBA" id="ARBA00022777"/>
    </source>
</evidence>
<name>A0A072ZVZ3_RALSL</name>
<dbReference type="GO" id="GO:0006817">
    <property type="term" value="P:phosphate ion transport"/>
    <property type="evidence" value="ECO:0007669"/>
    <property type="project" value="UniProtKB-KW"/>
</dbReference>
<evidence type="ECO:0000256" key="9">
    <source>
        <dbReference type="ARBA" id="ARBA00022679"/>
    </source>
</evidence>
<sequence>MNIIWTRFAVAVALMGLTTLGLYVFVGHAVAFAVFSAMLLAMLLYYVYQLQRLWRVLESPAYGEIPSALGLWGEVYYRLHRLMKGWRTQVLQVEQQHSRFIQAIQASPNGVLMLDGEDQIEWCNAVAEAHFGLSAKRDLRQRITHLIRRPEFVRYLARGEFEEPLTMRDMGLHKQSIVSAQVLPYGEDRKLLVSQDITKLENTEAMRRDFVANVSHELKTPLTVLSGFLETVRDLPLSEDDKKRYLEMMHVQATRMQHLVEDLLALATLEGNPEPPSVTPVPMQRMMLQLQHDAEALSSGRHAISMTCDPSVSVCGAELELLSAFSNLVSNAIRYTPAGGRIGLDWSARDGHAVFSVTDTGIGIASEHIPRLTERFYRVDRSRSRDTGGTGLGLAIVKHVLSRHGADLQVSSERGQGSTFRASFPPERTVVRSAVVSGSEHAA</sequence>
<dbReference type="InterPro" id="IPR003594">
    <property type="entry name" value="HATPase_dom"/>
</dbReference>
<accession>A0A072ZVZ3</accession>
<dbReference type="EMBL" id="JAIVEX010000015">
    <property type="protein sequence ID" value="MDB0524582.1"/>
    <property type="molecule type" value="Genomic_DNA"/>
</dbReference>
<dbReference type="Gene3D" id="3.30.450.20">
    <property type="entry name" value="PAS domain"/>
    <property type="match status" value="1"/>
</dbReference>
<dbReference type="SMART" id="SM00387">
    <property type="entry name" value="HATPase_c"/>
    <property type="match status" value="1"/>
</dbReference>
<dbReference type="Pfam" id="PF00512">
    <property type="entry name" value="HisKA"/>
    <property type="match status" value="1"/>
</dbReference>
<feature type="transmembrane region" description="Helical" evidence="18">
    <location>
        <begin position="31"/>
        <end position="48"/>
    </location>
</feature>
<evidence type="ECO:0000256" key="2">
    <source>
        <dbReference type="ARBA" id="ARBA00004429"/>
    </source>
</evidence>
<dbReference type="FunFam" id="3.30.565.10:FF:000006">
    <property type="entry name" value="Sensor histidine kinase WalK"/>
    <property type="match status" value="1"/>
</dbReference>
<evidence type="ECO:0000256" key="8">
    <source>
        <dbReference type="ARBA" id="ARBA00022592"/>
    </source>
</evidence>
<evidence type="ECO:0000256" key="1">
    <source>
        <dbReference type="ARBA" id="ARBA00000085"/>
    </source>
</evidence>
<dbReference type="PANTHER" id="PTHR45453">
    <property type="entry name" value="PHOSPHATE REGULON SENSOR PROTEIN PHOR"/>
    <property type="match status" value="1"/>
</dbReference>
<evidence type="ECO:0000259" key="19">
    <source>
        <dbReference type="PROSITE" id="PS50109"/>
    </source>
</evidence>
<dbReference type="GO" id="GO:0000155">
    <property type="term" value="F:phosphorelay sensor kinase activity"/>
    <property type="evidence" value="ECO:0007669"/>
    <property type="project" value="InterPro"/>
</dbReference>
<dbReference type="GO" id="GO:0005886">
    <property type="term" value="C:plasma membrane"/>
    <property type="evidence" value="ECO:0007669"/>
    <property type="project" value="UniProtKB-SubCell"/>
</dbReference>
<dbReference type="SMART" id="SM00388">
    <property type="entry name" value="HisKA"/>
    <property type="match status" value="1"/>
</dbReference>
<keyword evidence="9" id="KW-0808">Transferase</keyword>
<comment type="caution">
    <text evidence="20">The sequence shown here is derived from an EMBL/GenBank/DDBJ whole genome shotgun (WGS) entry which is preliminary data.</text>
</comment>
<dbReference type="InterPro" id="IPR036097">
    <property type="entry name" value="HisK_dim/P_sf"/>
</dbReference>
<comment type="subcellular location">
    <subcellularLocation>
        <location evidence="2">Cell inner membrane</location>
        <topology evidence="2">Multi-pass membrane protein</topology>
    </subcellularLocation>
</comment>
<dbReference type="SUPFAM" id="SSF55874">
    <property type="entry name" value="ATPase domain of HSP90 chaperone/DNA topoisomerase II/histidine kinase"/>
    <property type="match status" value="1"/>
</dbReference>
<dbReference type="InterPro" id="IPR014310">
    <property type="entry name" value="Sig_transdc_His_kinase_PhoR"/>
</dbReference>
<keyword evidence="5" id="KW-0813">Transport</keyword>
<dbReference type="KEGG" id="rsy:RSUY_21890"/>
<dbReference type="CDD" id="cd00082">
    <property type="entry name" value="HisKA"/>
    <property type="match status" value="1"/>
</dbReference>
<keyword evidence="7" id="KW-0597">Phosphoprotein</keyword>
<dbReference type="GO" id="GO:0004721">
    <property type="term" value="F:phosphoprotein phosphatase activity"/>
    <property type="evidence" value="ECO:0007669"/>
    <property type="project" value="InterPro"/>
</dbReference>
<dbReference type="PROSITE" id="PS50109">
    <property type="entry name" value="HIS_KIN"/>
    <property type="match status" value="1"/>
</dbReference>
<keyword evidence="15" id="KW-0902">Two-component regulatory system</keyword>
<dbReference type="GO" id="GO:0016036">
    <property type="term" value="P:cellular response to phosphate starvation"/>
    <property type="evidence" value="ECO:0007669"/>
    <property type="project" value="TreeGrafter"/>
</dbReference>
<dbReference type="SMART" id="SM00091">
    <property type="entry name" value="PAS"/>
    <property type="match status" value="1"/>
</dbReference>
<dbReference type="SUPFAM" id="SSF47384">
    <property type="entry name" value="Homodimeric domain of signal transducing histidine kinase"/>
    <property type="match status" value="1"/>
</dbReference>